<keyword evidence="3" id="KW-1185">Reference proteome</keyword>
<reference evidence="2 3" key="2">
    <citation type="journal article" date="2012" name="PLoS Pathog.">
        <title>Diverse lifestyles and strategies of plant pathogenesis encoded in the genomes of eighteen Dothideomycetes fungi.</title>
        <authorList>
            <person name="Ohm R.A."/>
            <person name="Feau N."/>
            <person name="Henrissat B."/>
            <person name="Schoch C.L."/>
            <person name="Horwitz B.A."/>
            <person name="Barry K.W."/>
            <person name="Condon B.J."/>
            <person name="Copeland A.C."/>
            <person name="Dhillon B."/>
            <person name="Glaser F."/>
            <person name="Hesse C.N."/>
            <person name="Kosti I."/>
            <person name="LaButti K."/>
            <person name="Lindquist E.A."/>
            <person name="Lucas S."/>
            <person name="Salamov A.A."/>
            <person name="Bradshaw R.E."/>
            <person name="Ciuffetti L."/>
            <person name="Hamelin R.C."/>
            <person name="Kema G.H.J."/>
            <person name="Lawrence C."/>
            <person name="Scott J.A."/>
            <person name="Spatafora J.W."/>
            <person name="Turgeon B.G."/>
            <person name="de Wit P.J.G.M."/>
            <person name="Zhong S."/>
            <person name="Goodwin S.B."/>
            <person name="Grigoriev I.V."/>
        </authorList>
    </citation>
    <scope>NUCLEOTIDE SEQUENCE [LARGE SCALE GENOMIC DNA]</scope>
    <source>
        <strain evidence="3">NZE10 / CBS 128990</strain>
    </source>
</reference>
<dbReference type="AlphaFoldDB" id="N1PP29"/>
<dbReference type="OrthoDB" id="10256725at2759"/>
<evidence type="ECO:0000313" key="3">
    <source>
        <dbReference type="Proteomes" id="UP000016933"/>
    </source>
</evidence>
<accession>N1PP29</accession>
<organism evidence="2 3">
    <name type="scientific">Dothistroma septosporum (strain NZE10 / CBS 128990)</name>
    <name type="common">Red band needle blight fungus</name>
    <name type="synonym">Mycosphaerella pini</name>
    <dbReference type="NCBI Taxonomy" id="675120"/>
    <lineage>
        <taxon>Eukaryota</taxon>
        <taxon>Fungi</taxon>
        <taxon>Dikarya</taxon>
        <taxon>Ascomycota</taxon>
        <taxon>Pezizomycotina</taxon>
        <taxon>Dothideomycetes</taxon>
        <taxon>Dothideomycetidae</taxon>
        <taxon>Mycosphaerellales</taxon>
        <taxon>Mycosphaerellaceae</taxon>
        <taxon>Dothistroma</taxon>
    </lineage>
</organism>
<name>N1PP29_DOTSN</name>
<reference evidence="3" key="1">
    <citation type="journal article" date="2012" name="PLoS Genet.">
        <title>The genomes of the fungal plant pathogens Cladosporium fulvum and Dothistroma septosporum reveal adaptation to different hosts and lifestyles but also signatures of common ancestry.</title>
        <authorList>
            <person name="de Wit P.J.G.M."/>
            <person name="van der Burgt A."/>
            <person name="Oekmen B."/>
            <person name="Stergiopoulos I."/>
            <person name="Abd-Elsalam K.A."/>
            <person name="Aerts A.L."/>
            <person name="Bahkali A.H."/>
            <person name="Beenen H.G."/>
            <person name="Chettri P."/>
            <person name="Cox M.P."/>
            <person name="Datema E."/>
            <person name="de Vries R.P."/>
            <person name="Dhillon B."/>
            <person name="Ganley A.R."/>
            <person name="Griffiths S.A."/>
            <person name="Guo Y."/>
            <person name="Hamelin R.C."/>
            <person name="Henrissat B."/>
            <person name="Kabir M.S."/>
            <person name="Jashni M.K."/>
            <person name="Kema G."/>
            <person name="Klaubauf S."/>
            <person name="Lapidus A."/>
            <person name="Levasseur A."/>
            <person name="Lindquist E."/>
            <person name="Mehrabi R."/>
            <person name="Ohm R.A."/>
            <person name="Owen T.J."/>
            <person name="Salamov A."/>
            <person name="Schwelm A."/>
            <person name="Schijlen E."/>
            <person name="Sun H."/>
            <person name="van den Burg H.A."/>
            <person name="van Ham R.C.H.J."/>
            <person name="Zhang S."/>
            <person name="Goodwin S.B."/>
            <person name="Grigoriev I.V."/>
            <person name="Collemare J."/>
            <person name="Bradshaw R.E."/>
        </authorList>
    </citation>
    <scope>NUCLEOTIDE SEQUENCE [LARGE SCALE GENOMIC DNA]</scope>
    <source>
        <strain evidence="3">NZE10 / CBS 128990</strain>
    </source>
</reference>
<proteinExistence type="predicted"/>
<sequence>MDTTTIPQPLHSYSFGPGYYAVLENPTRRQHHVIRSAYTRLKNKSSKVELTYEDPTKQDWTVKEARIQQLETAVTLLTDPGARYKHDVKHQTWDASWTAQEIPASGRNAACTTTSASSRLSGQLDDFGPKIRE</sequence>
<feature type="region of interest" description="Disordered" evidence="1">
    <location>
        <begin position="104"/>
        <end position="133"/>
    </location>
</feature>
<dbReference type="HOGENOM" id="CLU_1906683_0_0_1"/>
<evidence type="ECO:0000313" key="2">
    <source>
        <dbReference type="EMBL" id="EME45176.1"/>
    </source>
</evidence>
<gene>
    <name evidence="2" type="ORF">DOTSEDRAFT_23243</name>
</gene>
<dbReference type="Proteomes" id="UP000016933">
    <property type="component" value="Unassembled WGS sequence"/>
</dbReference>
<dbReference type="EMBL" id="KB446538">
    <property type="protein sequence ID" value="EME45176.1"/>
    <property type="molecule type" value="Genomic_DNA"/>
</dbReference>
<feature type="compositionally biased region" description="Polar residues" evidence="1">
    <location>
        <begin position="110"/>
        <end position="121"/>
    </location>
</feature>
<protein>
    <submittedName>
        <fullName evidence="2">Uncharacterized protein</fullName>
    </submittedName>
</protein>
<evidence type="ECO:0000256" key="1">
    <source>
        <dbReference type="SAM" id="MobiDB-lite"/>
    </source>
</evidence>